<sequence>MERFDCRRSVYSLMGSLGIYRLQGSLIEAELESYLCALALVQEELSTLWRDMYIQTASEETVARYERLLSLPFNPKLTLERRRELIIYRLSVAQSDFTHEGMLASLRAAGLHSQLIEHPAEERLEVVFLELLGEFTTLDKLKAMIGKMLPAHLEYELVIGEMTWVDFEEKGWDCDRFDERDFTWEEFDLAGDML</sequence>
<dbReference type="EMBL" id="SLUK01000009">
    <property type="protein sequence ID" value="TCL42638.1"/>
    <property type="molecule type" value="Genomic_DNA"/>
</dbReference>
<evidence type="ECO:0000313" key="2">
    <source>
        <dbReference type="Proteomes" id="UP000294682"/>
    </source>
</evidence>
<dbReference type="Proteomes" id="UP000294682">
    <property type="component" value="Unassembled WGS sequence"/>
</dbReference>
<protein>
    <submittedName>
        <fullName evidence="1">Uncharacterized protein DUF2313</fullName>
    </submittedName>
</protein>
<reference evidence="1 2" key="1">
    <citation type="submission" date="2019-03" db="EMBL/GenBank/DDBJ databases">
        <title>Genomic Encyclopedia of Type Strains, Phase IV (KMG-IV): sequencing the most valuable type-strain genomes for metagenomic binning, comparative biology and taxonomic classification.</title>
        <authorList>
            <person name="Goeker M."/>
        </authorList>
    </citation>
    <scope>NUCLEOTIDE SEQUENCE [LARGE SCALE GENOMIC DNA]</scope>
    <source>
        <strain evidence="1 2">DSM 100433</strain>
    </source>
</reference>
<dbReference type="InterPro" id="IPR018755">
    <property type="entry name" value="Phage_Mu_Gp48"/>
</dbReference>
<dbReference type="OrthoDB" id="1857743at2"/>
<proteinExistence type="predicted"/>
<accession>A0A9X8UIB4</accession>
<dbReference type="RefSeq" id="WP_079698680.1">
    <property type="nucleotide sequence ID" value="NZ_JADNAH010000059.1"/>
</dbReference>
<keyword evidence="2" id="KW-1185">Reference proteome</keyword>
<organism evidence="1 2">
    <name type="scientific">Harryflintia acetispora</name>
    <dbReference type="NCBI Taxonomy" id="1849041"/>
    <lineage>
        <taxon>Bacteria</taxon>
        <taxon>Bacillati</taxon>
        <taxon>Bacillota</taxon>
        <taxon>Clostridia</taxon>
        <taxon>Eubacteriales</taxon>
        <taxon>Oscillospiraceae</taxon>
        <taxon>Harryflintia</taxon>
    </lineage>
</organism>
<gene>
    <name evidence="1" type="ORF">EDD78_109109</name>
</gene>
<dbReference type="AlphaFoldDB" id="A0A9X8UIB4"/>
<comment type="caution">
    <text evidence="1">The sequence shown here is derived from an EMBL/GenBank/DDBJ whole genome shotgun (WGS) entry which is preliminary data.</text>
</comment>
<name>A0A9X8UIB4_9FIRM</name>
<dbReference type="Pfam" id="PF10076">
    <property type="entry name" value="Phage_Mu_Gp48"/>
    <property type="match status" value="1"/>
</dbReference>
<evidence type="ECO:0000313" key="1">
    <source>
        <dbReference type="EMBL" id="TCL42638.1"/>
    </source>
</evidence>